<name>A0ABR4Q3R3_9CEST</name>
<sequence>MGKRWLRVHSRQLCHRRDVCRRGASPASPVPPALSWCPSHGEDSSAWEAALNLSGRGGGGGHNLLRGANPPDEEVVPTTEAVVAAMHAVPPTDSTERWWREWNAQRLRKFASPSLLPPPSSLLPPLNSLISFRTTAPTHIELSEELGSQHFGRAPVAEECKVRDAEDEVEPSRPYADIPHSDARLPPNASSSQNLPRPPPSNQSFRAVDPTMPTLQLSHPSTFSAAIITPSPHSKRLRGPPQQLRPTPSHITPVLI</sequence>
<proteinExistence type="predicted"/>
<gene>
    <name evidence="2" type="ORF">TcWFU_006645</name>
</gene>
<feature type="region of interest" description="Disordered" evidence="1">
    <location>
        <begin position="231"/>
        <end position="256"/>
    </location>
</feature>
<keyword evidence="3" id="KW-1185">Reference proteome</keyword>
<comment type="caution">
    <text evidence="2">The sequence shown here is derived from an EMBL/GenBank/DDBJ whole genome shotgun (WGS) entry which is preliminary data.</text>
</comment>
<evidence type="ECO:0000256" key="1">
    <source>
        <dbReference type="SAM" id="MobiDB-lite"/>
    </source>
</evidence>
<protein>
    <submittedName>
        <fullName evidence="2">Uncharacterized protein</fullName>
    </submittedName>
</protein>
<dbReference type="EMBL" id="JAKROA010000013">
    <property type="protein sequence ID" value="KAL5104295.1"/>
    <property type="molecule type" value="Genomic_DNA"/>
</dbReference>
<dbReference type="Proteomes" id="UP001651158">
    <property type="component" value="Unassembled WGS sequence"/>
</dbReference>
<evidence type="ECO:0000313" key="2">
    <source>
        <dbReference type="EMBL" id="KAL5104295.1"/>
    </source>
</evidence>
<organism evidence="2 3">
    <name type="scientific">Taenia crassiceps</name>
    <dbReference type="NCBI Taxonomy" id="6207"/>
    <lineage>
        <taxon>Eukaryota</taxon>
        <taxon>Metazoa</taxon>
        <taxon>Spiralia</taxon>
        <taxon>Lophotrochozoa</taxon>
        <taxon>Platyhelminthes</taxon>
        <taxon>Cestoda</taxon>
        <taxon>Eucestoda</taxon>
        <taxon>Cyclophyllidea</taxon>
        <taxon>Taeniidae</taxon>
        <taxon>Taenia</taxon>
    </lineage>
</organism>
<evidence type="ECO:0000313" key="3">
    <source>
        <dbReference type="Proteomes" id="UP001651158"/>
    </source>
</evidence>
<feature type="region of interest" description="Disordered" evidence="1">
    <location>
        <begin position="163"/>
        <end position="217"/>
    </location>
</feature>
<reference evidence="2 3" key="1">
    <citation type="journal article" date="2022" name="Front. Cell. Infect. Microbiol.">
        <title>The Genomes of Two Strains of Taenia crassiceps the Animal Model for the Study of Human Cysticercosis.</title>
        <authorList>
            <person name="Bobes R.J."/>
            <person name="Estrada K."/>
            <person name="Rios-Valencia D.G."/>
            <person name="Calderon-Gallegos A."/>
            <person name="de la Torre P."/>
            <person name="Carrero J.C."/>
            <person name="Sanchez-Flores A."/>
            <person name="Laclette J.P."/>
        </authorList>
    </citation>
    <scope>NUCLEOTIDE SEQUENCE [LARGE SCALE GENOMIC DNA]</scope>
    <source>
        <strain evidence="2">WFUcys</strain>
    </source>
</reference>
<accession>A0ABR4Q3R3</accession>